<proteinExistence type="inferred from homology"/>
<dbReference type="GO" id="GO:0005829">
    <property type="term" value="C:cytosol"/>
    <property type="evidence" value="ECO:0007669"/>
    <property type="project" value="TreeGrafter"/>
</dbReference>
<dbReference type="GO" id="GO:0003824">
    <property type="term" value="F:catalytic activity"/>
    <property type="evidence" value="ECO:0007669"/>
    <property type="project" value="InterPro"/>
</dbReference>
<dbReference type="SMART" id="SM00822">
    <property type="entry name" value="PKS_KR"/>
    <property type="match status" value="1"/>
</dbReference>
<evidence type="ECO:0000256" key="1">
    <source>
        <dbReference type="ARBA" id="ARBA00001957"/>
    </source>
</evidence>
<dbReference type="InterPro" id="IPR001242">
    <property type="entry name" value="Condensation_dom"/>
</dbReference>
<dbReference type="Gene3D" id="3.30.559.10">
    <property type="entry name" value="Chloramphenicol acetyltransferase-like domain"/>
    <property type="match status" value="1"/>
</dbReference>
<evidence type="ECO:0000256" key="5">
    <source>
        <dbReference type="SAM" id="MobiDB-lite"/>
    </source>
</evidence>
<dbReference type="GO" id="GO:0031177">
    <property type="term" value="F:phosphopantetheine binding"/>
    <property type="evidence" value="ECO:0007669"/>
    <property type="project" value="InterPro"/>
</dbReference>
<evidence type="ECO:0000256" key="4">
    <source>
        <dbReference type="ARBA" id="ARBA00022553"/>
    </source>
</evidence>
<dbReference type="InterPro" id="IPR025110">
    <property type="entry name" value="AMP-bd_C"/>
</dbReference>
<feature type="domain" description="Carrier" evidence="6">
    <location>
        <begin position="982"/>
        <end position="1059"/>
    </location>
</feature>
<dbReference type="InterPro" id="IPR010071">
    <property type="entry name" value="AA_adenyl_dom"/>
</dbReference>
<evidence type="ECO:0000256" key="2">
    <source>
        <dbReference type="ARBA" id="ARBA00006484"/>
    </source>
</evidence>
<dbReference type="InterPro" id="IPR023213">
    <property type="entry name" value="CAT-like_dom_sf"/>
</dbReference>
<dbReference type="InterPro" id="IPR009081">
    <property type="entry name" value="PP-bd_ACP"/>
</dbReference>
<dbReference type="InterPro" id="IPR020845">
    <property type="entry name" value="AMP-binding_CS"/>
</dbReference>
<dbReference type="PROSITE" id="PS00012">
    <property type="entry name" value="PHOSPHOPANTETHEINE"/>
    <property type="match status" value="1"/>
</dbReference>
<dbReference type="FunFam" id="3.40.50.720:FF:000084">
    <property type="entry name" value="Short-chain dehydrogenase reductase"/>
    <property type="match status" value="1"/>
</dbReference>
<dbReference type="Pfam" id="PF00501">
    <property type="entry name" value="AMP-binding"/>
    <property type="match status" value="1"/>
</dbReference>
<evidence type="ECO:0000256" key="3">
    <source>
        <dbReference type="ARBA" id="ARBA00022450"/>
    </source>
</evidence>
<dbReference type="EMBL" id="JELY01003614">
    <property type="protein sequence ID" value="KYF47511.1"/>
    <property type="molecule type" value="Genomic_DNA"/>
</dbReference>
<dbReference type="CDD" id="cd19531">
    <property type="entry name" value="LCL_NRPS-like"/>
    <property type="match status" value="1"/>
</dbReference>
<comment type="caution">
    <text evidence="7">The sequence shown here is derived from an EMBL/GenBank/DDBJ whole genome shotgun (WGS) entry which is preliminary data.</text>
</comment>
<dbReference type="PROSITE" id="PS50075">
    <property type="entry name" value="CARRIER"/>
    <property type="match status" value="1"/>
</dbReference>
<dbReference type="InterPro" id="IPR002347">
    <property type="entry name" value="SDR_fam"/>
</dbReference>
<feature type="compositionally biased region" description="Basic and acidic residues" evidence="5">
    <location>
        <begin position="1059"/>
        <end position="1069"/>
    </location>
</feature>
<dbReference type="SMART" id="SM00823">
    <property type="entry name" value="PKS_PP"/>
    <property type="match status" value="1"/>
</dbReference>
<dbReference type="SUPFAM" id="SSF52777">
    <property type="entry name" value="CoA-dependent acyltransferases"/>
    <property type="match status" value="2"/>
</dbReference>
<dbReference type="Pfam" id="PF00668">
    <property type="entry name" value="Condensation"/>
    <property type="match status" value="1"/>
</dbReference>
<dbReference type="GO" id="GO:0044550">
    <property type="term" value="P:secondary metabolite biosynthetic process"/>
    <property type="evidence" value="ECO:0007669"/>
    <property type="project" value="TreeGrafter"/>
</dbReference>
<gene>
    <name evidence="7" type="ORF">BE08_46150</name>
</gene>
<dbReference type="PROSITE" id="PS00455">
    <property type="entry name" value="AMP_BINDING"/>
    <property type="match status" value="1"/>
</dbReference>
<dbReference type="PANTHER" id="PTHR45527">
    <property type="entry name" value="NONRIBOSOMAL PEPTIDE SYNTHETASE"/>
    <property type="match status" value="1"/>
</dbReference>
<evidence type="ECO:0000313" key="8">
    <source>
        <dbReference type="Proteomes" id="UP000075420"/>
    </source>
</evidence>
<dbReference type="Gene3D" id="1.10.1200.10">
    <property type="entry name" value="ACP-like"/>
    <property type="match status" value="1"/>
</dbReference>
<evidence type="ECO:0000313" key="7">
    <source>
        <dbReference type="EMBL" id="KYF47511.1"/>
    </source>
</evidence>
<dbReference type="InterPro" id="IPR036291">
    <property type="entry name" value="NAD(P)-bd_dom_sf"/>
</dbReference>
<dbReference type="InterPro" id="IPR042099">
    <property type="entry name" value="ANL_N_sf"/>
</dbReference>
<dbReference type="Gene3D" id="3.30.300.30">
    <property type="match status" value="1"/>
</dbReference>
<protein>
    <recommendedName>
        <fullName evidence="6">Carrier domain-containing protein</fullName>
    </recommendedName>
</protein>
<dbReference type="CDD" id="cd05359">
    <property type="entry name" value="ChcA_like_SDR_c"/>
    <property type="match status" value="1"/>
</dbReference>
<name>A0A150NZ97_SORCE</name>
<keyword evidence="4" id="KW-0597">Phosphoprotein</keyword>
<dbReference type="PANTHER" id="PTHR45527:SF1">
    <property type="entry name" value="FATTY ACID SYNTHASE"/>
    <property type="match status" value="1"/>
</dbReference>
<dbReference type="PRINTS" id="PR00081">
    <property type="entry name" value="GDHRDH"/>
</dbReference>
<dbReference type="InterPro" id="IPR045851">
    <property type="entry name" value="AMP-bd_C_sf"/>
</dbReference>
<dbReference type="InterPro" id="IPR006162">
    <property type="entry name" value="Ppantetheine_attach_site"/>
</dbReference>
<dbReference type="Pfam" id="PF00550">
    <property type="entry name" value="PP-binding"/>
    <property type="match status" value="1"/>
</dbReference>
<dbReference type="InterPro" id="IPR000873">
    <property type="entry name" value="AMP-dep_synth/lig_dom"/>
</dbReference>
<dbReference type="NCBIfam" id="TIGR01733">
    <property type="entry name" value="AA-adenyl-dom"/>
    <property type="match status" value="1"/>
</dbReference>
<sequence>MRPAPGDEGSPLSPFQERLWVHHQRSPENTSYNLPLLLLVRGDLDVSALEQSLSEIVARHEILRTCYGQTAEGEPVQFVAPPEHVRLPVIAVDRARMLEHLERHLEHRFDLLRGPIFIASLLRLSGDRHLLLFNVHHIAADAWSLKAIFLGELQSAYAAFCREERPALPPLTVQYKDYARSQRALDMSARLDYWRRTLEGYEDSLELPTTHTRRARSCTTSQSFVHRYSSEFAQNLDRLSRRHGCTIFMSLLAALGVTLSRYTNRDDLCIGTTTSNRTDVEFEPVIGFFINILPLRLHIDEQSSVGALLKAVRAQVLTAFEHAVPFERILQATDVARRGSANPLVPIVMRHQNFPEASLGAPLPGDVKFYSYPDPDESDDAVRKLLAREHVPARCEIELSYSGGADELAVEVVYASDLYDRQAIERLLAHHQRVLEGMFSDASGRVLELPLLRDSDVQRLLDQYNRAPVTPAPAWSFVQRFDAQVERSPGAVACWDERGAWSYLEVARHANQVAHALKARGVARGDLIAVCLERGGELLATLLGVWKAGAAYVPVDPAYPRAYVRQILDDARPSAVVCGAQQEALLELDDARCLRLEQVWNAETKYPDTPPELRAQPAALAYVMYTSGSTGKPKGVRVPHRQLDNWLSSLEARMPFEAGEVVAQKTTFVFAVAVKELFAGLLNGCPQVFIGNDTVRDAAAFVAALAEHRVSRLNIGPSHLASVIEELQSSGRRLPALKVCITAGEPLPKALALAFREVFPGARLLNNYGCTELNDITYYDTSSFDGQRDFVPIGAPIANTKVYVLDRQGRLVPEGVPGELHVASAGLPEGYHGLDALTAERFVANPFGAEPSDRLYNTGDVVRHLPDGTLDFIGRWDFQVKVRGFRVDVRQVEKVLGDFEGIRARAVVGDGDRLIAFYTSAPGSAVQLPELRAFLQDRLPAYMVPDAFVLLDAMPQLPNGKLNRRALLEARGELQQSDPYEPPASPTERALAGIWSLVVNVPAARIGRQTHFFDIGGHSLSAMRVLARIKDEFRVELGVSELFDSSRLAAIAAAIDREIARRPPGEREAQPSSTARRAPKPRTGSGLLHDKVALVTGGSRGIGLATALLLAEHGARVAINYRDSEAQARRVKEQIEAEGGIAEVFGADVTHAPDVVNLVKAVHQRFERIDVLVANAHINFRHRPFVEYDFTDLERKVSDELKAVFYPCQAVAPEMIRRKSGSIVAVSSSLSKRGNEGFIAQSTAKAAVDAFVRALAAELGPSGVRANTVAPGLTLTDAALPMAPAVKEAIASRCPMRRNGLPEDMAGAVLFLASDLSRFMTGTYLPVDGGFTML</sequence>
<dbReference type="Gene3D" id="3.30.559.30">
    <property type="entry name" value="Nonribosomal peptide synthetase, condensation domain"/>
    <property type="match status" value="1"/>
</dbReference>
<dbReference type="Gene3D" id="3.40.50.12780">
    <property type="entry name" value="N-terminal domain of ligase-like"/>
    <property type="match status" value="1"/>
</dbReference>
<comment type="cofactor">
    <cofactor evidence="1">
        <name>pantetheine 4'-phosphate</name>
        <dbReference type="ChEBI" id="CHEBI:47942"/>
    </cofactor>
</comment>
<feature type="region of interest" description="Disordered" evidence="5">
    <location>
        <begin position="1059"/>
        <end position="1086"/>
    </location>
</feature>
<accession>A0A150NZ97</accession>
<evidence type="ECO:0000259" key="6">
    <source>
        <dbReference type="PROSITE" id="PS50075"/>
    </source>
</evidence>
<dbReference type="SUPFAM" id="SSF56801">
    <property type="entry name" value="Acetyl-CoA synthetase-like"/>
    <property type="match status" value="1"/>
</dbReference>
<dbReference type="InterPro" id="IPR036736">
    <property type="entry name" value="ACP-like_sf"/>
</dbReference>
<dbReference type="InterPro" id="IPR020806">
    <property type="entry name" value="PKS_PP-bd"/>
</dbReference>
<comment type="similarity">
    <text evidence="2">Belongs to the short-chain dehydrogenases/reductases (SDR) family.</text>
</comment>
<dbReference type="GO" id="GO:0043041">
    <property type="term" value="P:amino acid activation for nonribosomal peptide biosynthetic process"/>
    <property type="evidence" value="ECO:0007669"/>
    <property type="project" value="TreeGrafter"/>
</dbReference>
<dbReference type="Pfam" id="PF13561">
    <property type="entry name" value="adh_short_C2"/>
    <property type="match status" value="1"/>
</dbReference>
<dbReference type="SUPFAM" id="SSF47336">
    <property type="entry name" value="ACP-like"/>
    <property type="match status" value="1"/>
</dbReference>
<dbReference type="InterPro" id="IPR057326">
    <property type="entry name" value="KR_dom"/>
</dbReference>
<dbReference type="Pfam" id="PF13193">
    <property type="entry name" value="AMP-binding_C"/>
    <property type="match status" value="1"/>
</dbReference>
<dbReference type="Proteomes" id="UP000075420">
    <property type="component" value="Unassembled WGS sequence"/>
</dbReference>
<dbReference type="CDD" id="cd05930">
    <property type="entry name" value="A_NRPS"/>
    <property type="match status" value="1"/>
</dbReference>
<dbReference type="Gene3D" id="3.40.50.720">
    <property type="entry name" value="NAD(P)-binding Rossmann-like Domain"/>
    <property type="match status" value="1"/>
</dbReference>
<reference evidence="7 8" key="1">
    <citation type="submission" date="2014-02" db="EMBL/GenBank/DDBJ databases">
        <title>The small core and large imbalanced accessory genome model reveals a collaborative survival strategy of Sorangium cellulosum strains in nature.</title>
        <authorList>
            <person name="Han K."/>
            <person name="Peng R."/>
            <person name="Blom J."/>
            <person name="Li Y.-Z."/>
        </authorList>
    </citation>
    <scope>NUCLEOTIDE SEQUENCE [LARGE SCALE GENOMIC DNA]</scope>
    <source>
        <strain evidence="7 8">So0157-25</strain>
    </source>
</reference>
<dbReference type="SUPFAM" id="SSF51735">
    <property type="entry name" value="NAD(P)-binding Rossmann-fold domains"/>
    <property type="match status" value="1"/>
</dbReference>
<organism evidence="7 8">
    <name type="scientific">Sorangium cellulosum</name>
    <name type="common">Polyangium cellulosum</name>
    <dbReference type="NCBI Taxonomy" id="56"/>
    <lineage>
        <taxon>Bacteria</taxon>
        <taxon>Pseudomonadati</taxon>
        <taxon>Myxococcota</taxon>
        <taxon>Polyangia</taxon>
        <taxon>Polyangiales</taxon>
        <taxon>Polyangiaceae</taxon>
        <taxon>Sorangium</taxon>
    </lineage>
</organism>
<keyword evidence="3" id="KW-0596">Phosphopantetheine</keyword>
<dbReference type="FunFam" id="3.40.50.980:FF:000001">
    <property type="entry name" value="Non-ribosomal peptide synthetase"/>
    <property type="match status" value="1"/>
</dbReference>